<reference evidence="1 2" key="1">
    <citation type="submission" date="2018-03" db="EMBL/GenBank/DDBJ databases">
        <title>Genomic Encyclopedia of Archaeal and Bacterial Type Strains, Phase II (KMG-II): from individual species to whole genera.</title>
        <authorList>
            <person name="Goeker M."/>
        </authorList>
    </citation>
    <scope>NUCLEOTIDE SEQUENCE [LARGE SCALE GENOMIC DNA]</scope>
    <source>
        <strain evidence="1 2">DSM 28229</strain>
    </source>
</reference>
<dbReference type="OrthoDB" id="261494at2"/>
<comment type="caution">
    <text evidence="1">The sequence shown here is derived from an EMBL/GenBank/DDBJ whole genome shotgun (WGS) entry which is preliminary data.</text>
</comment>
<name>A0A315ZGV0_SEDFL</name>
<dbReference type="RefSeq" id="WP_109615848.1">
    <property type="nucleotide sequence ID" value="NZ_QGDO01000001.1"/>
</dbReference>
<organism evidence="1 2">
    <name type="scientific">Sediminitomix flava</name>
    <dbReference type="NCBI Taxonomy" id="379075"/>
    <lineage>
        <taxon>Bacteria</taxon>
        <taxon>Pseudomonadati</taxon>
        <taxon>Bacteroidota</taxon>
        <taxon>Cytophagia</taxon>
        <taxon>Cytophagales</taxon>
        <taxon>Flammeovirgaceae</taxon>
        <taxon>Sediminitomix</taxon>
    </lineage>
</organism>
<dbReference type="Proteomes" id="UP000245535">
    <property type="component" value="Unassembled WGS sequence"/>
</dbReference>
<sequence>MGWFFKENPEKIASIINDLPSSGLTVMSLKVLDSIVPGQWTNPTNFDQMIRDITGDDDESYLADVKERVFQLYNEEKEGYQSAIWIYNTIESIDTAVGSAAMSDKLGEKVKLLSFLKYLTPKAESAQKFDFALKIIGELIAFTKTNGIPGDGIVDFVKAFGHYAGNAKIRMAGIICFDGILPLGVDFVRSATDALDGLSADEADKNSSFSKFKDIIPGDSTDDKLGYVKKGLAGVGDSLNGFVSDNGITQDKILGSVNRFIDKADTKLDMLSAFIDVSSDYYAHTGKQSVVEQIINRAAGEV</sequence>
<evidence type="ECO:0000313" key="1">
    <source>
        <dbReference type="EMBL" id="PWJ44350.1"/>
    </source>
</evidence>
<keyword evidence="2" id="KW-1185">Reference proteome</keyword>
<evidence type="ECO:0000313" key="2">
    <source>
        <dbReference type="Proteomes" id="UP000245535"/>
    </source>
</evidence>
<dbReference type="EMBL" id="QGDO01000001">
    <property type="protein sequence ID" value="PWJ44350.1"/>
    <property type="molecule type" value="Genomic_DNA"/>
</dbReference>
<dbReference type="AlphaFoldDB" id="A0A315ZGV0"/>
<proteinExistence type="predicted"/>
<protein>
    <submittedName>
        <fullName evidence="1">Uncharacterized protein</fullName>
    </submittedName>
</protein>
<gene>
    <name evidence="1" type="ORF">BC781_101700</name>
</gene>
<accession>A0A315ZGV0</accession>